<name>A0ABT0QBA7_9RHOB</name>
<dbReference type="RefSeq" id="WP_249713657.1">
    <property type="nucleotide sequence ID" value="NZ_JAMFMB010000062.1"/>
</dbReference>
<reference evidence="1" key="1">
    <citation type="submission" date="2022-05" db="EMBL/GenBank/DDBJ databases">
        <authorList>
            <person name="Park J.-S."/>
        </authorList>
    </citation>
    <scope>NUCLEOTIDE SEQUENCE</scope>
    <source>
        <strain evidence="1">2012CJ41-6</strain>
    </source>
</reference>
<organism evidence="1 2">
    <name type="scientific">Ruegeria spongiae</name>
    <dbReference type="NCBI Taxonomy" id="2942209"/>
    <lineage>
        <taxon>Bacteria</taxon>
        <taxon>Pseudomonadati</taxon>
        <taxon>Pseudomonadota</taxon>
        <taxon>Alphaproteobacteria</taxon>
        <taxon>Rhodobacterales</taxon>
        <taxon>Roseobacteraceae</taxon>
        <taxon>Ruegeria</taxon>
    </lineage>
</organism>
<evidence type="ECO:0000313" key="2">
    <source>
        <dbReference type="Proteomes" id="UP001203880"/>
    </source>
</evidence>
<evidence type="ECO:0000313" key="1">
    <source>
        <dbReference type="EMBL" id="MCL6286174.1"/>
    </source>
</evidence>
<sequence length="83" mass="8692">MNGDHLLFENITGNRMGGIRGKEVGLVFGICESVGAMVNPATAVSTYLLCQAGNKNGLIKLPGVETSIVEQVPSLAYIANQEA</sequence>
<dbReference type="EMBL" id="JAMFMB010000062">
    <property type="protein sequence ID" value="MCL6286174.1"/>
    <property type="molecule type" value="Genomic_DNA"/>
</dbReference>
<proteinExistence type="predicted"/>
<dbReference type="Proteomes" id="UP001203880">
    <property type="component" value="Unassembled WGS sequence"/>
</dbReference>
<comment type="caution">
    <text evidence="1">The sequence shown here is derived from an EMBL/GenBank/DDBJ whole genome shotgun (WGS) entry which is preliminary data.</text>
</comment>
<keyword evidence="2" id="KW-1185">Reference proteome</keyword>
<protein>
    <submittedName>
        <fullName evidence="1">Uncharacterized protein</fullName>
    </submittedName>
</protein>
<accession>A0ABT0QBA7</accession>
<gene>
    <name evidence="1" type="ORF">M3P21_22020</name>
</gene>